<feature type="compositionally biased region" description="Basic residues" evidence="5">
    <location>
        <begin position="120"/>
        <end position="132"/>
    </location>
</feature>
<dbReference type="GO" id="GO:0005737">
    <property type="term" value="C:cytoplasm"/>
    <property type="evidence" value="ECO:0007669"/>
    <property type="project" value="UniProtKB-SubCell"/>
</dbReference>
<dbReference type="InterPro" id="IPR001611">
    <property type="entry name" value="Leu-rich_rpt"/>
</dbReference>
<feature type="region of interest" description="Disordered" evidence="5">
    <location>
        <begin position="120"/>
        <end position="148"/>
    </location>
</feature>
<dbReference type="Pfam" id="PF13516">
    <property type="entry name" value="LRR_6"/>
    <property type="match status" value="1"/>
</dbReference>
<evidence type="ECO:0000256" key="4">
    <source>
        <dbReference type="ARBA" id="ARBA00022737"/>
    </source>
</evidence>
<dbReference type="InterPro" id="IPR003591">
    <property type="entry name" value="Leu-rich_rpt_typical-subtyp"/>
</dbReference>
<name>A0A3B3VNJ7_9TELE</name>
<keyword evidence="7" id="KW-1185">Reference proteome</keyword>
<dbReference type="Pfam" id="PF00560">
    <property type="entry name" value="LRR_1"/>
    <property type="match status" value="1"/>
</dbReference>
<evidence type="ECO:0000313" key="6">
    <source>
        <dbReference type="Ensembl" id="ENSPLAP00000026578.1"/>
    </source>
</evidence>
<comment type="subcellular location">
    <subcellularLocation>
        <location evidence="1">Cytoplasm</location>
    </subcellularLocation>
</comment>
<evidence type="ECO:0000256" key="1">
    <source>
        <dbReference type="ARBA" id="ARBA00004496"/>
    </source>
</evidence>
<accession>A0A3B3VNJ7</accession>
<evidence type="ECO:0000256" key="3">
    <source>
        <dbReference type="ARBA" id="ARBA00022614"/>
    </source>
</evidence>
<dbReference type="PANTHER" id="PTHR22710">
    <property type="entry name" value="X-RAY RADIATION RESISTANCE ASSOCIATED PROTEIN 1 XRRA1"/>
    <property type="match status" value="1"/>
</dbReference>
<evidence type="ECO:0000256" key="5">
    <source>
        <dbReference type="SAM" id="MobiDB-lite"/>
    </source>
</evidence>
<dbReference type="Ensembl" id="ENSPLAT00000018753.1">
    <property type="protein sequence ID" value="ENSPLAP00000026578.1"/>
    <property type="gene ID" value="ENSPLAG00000014464.1"/>
</dbReference>
<protein>
    <submittedName>
        <fullName evidence="6">X-ray radiation resistance associated 1</fullName>
    </submittedName>
</protein>
<keyword evidence="3" id="KW-0433">Leucine-rich repeat</keyword>
<dbReference type="PANTHER" id="PTHR22710:SF2">
    <property type="entry name" value="X-RAY RADIATION RESISTANCE-ASSOCIATED PROTEIN 1"/>
    <property type="match status" value="1"/>
</dbReference>
<dbReference type="GeneTree" id="ENSGT00390000016048"/>
<feature type="compositionally biased region" description="Basic and acidic residues" evidence="5">
    <location>
        <begin position="463"/>
        <end position="476"/>
    </location>
</feature>
<feature type="compositionally biased region" description="Basic and acidic residues" evidence="5">
    <location>
        <begin position="84"/>
        <end position="95"/>
    </location>
</feature>
<dbReference type="Proteomes" id="UP000261500">
    <property type="component" value="Unplaced"/>
</dbReference>
<evidence type="ECO:0000256" key="2">
    <source>
        <dbReference type="ARBA" id="ARBA00022490"/>
    </source>
</evidence>
<feature type="region of interest" description="Disordered" evidence="5">
    <location>
        <begin position="84"/>
        <end position="108"/>
    </location>
</feature>
<organism evidence="6 7">
    <name type="scientific">Poecilia latipinna</name>
    <name type="common">sailfin molly</name>
    <dbReference type="NCBI Taxonomy" id="48699"/>
    <lineage>
        <taxon>Eukaryota</taxon>
        <taxon>Metazoa</taxon>
        <taxon>Chordata</taxon>
        <taxon>Craniata</taxon>
        <taxon>Vertebrata</taxon>
        <taxon>Euteleostomi</taxon>
        <taxon>Actinopterygii</taxon>
        <taxon>Neopterygii</taxon>
        <taxon>Teleostei</taxon>
        <taxon>Neoteleostei</taxon>
        <taxon>Acanthomorphata</taxon>
        <taxon>Ovalentaria</taxon>
        <taxon>Atherinomorphae</taxon>
        <taxon>Cyprinodontiformes</taxon>
        <taxon>Poeciliidae</taxon>
        <taxon>Poeciliinae</taxon>
        <taxon>Poecilia</taxon>
    </lineage>
</organism>
<dbReference type="AlphaFoldDB" id="A0A3B3VNJ7"/>
<keyword evidence="2" id="KW-0963">Cytoplasm</keyword>
<dbReference type="GO" id="GO:0005634">
    <property type="term" value="C:nucleus"/>
    <property type="evidence" value="ECO:0007669"/>
    <property type="project" value="TreeGrafter"/>
</dbReference>
<sequence>MRGHILPFQSVARIQSATLLSISYTETSGSFKNRRKKLFDLRKTGRLYLTHFLQPGDHKKEGKKVSLLRKQEKHKDRIWISLNKEKEHTRPEQQKNKNVQKRMKKTPRTEASYGLIIHRQPKQQKNKSKRILTKTPQTKGTNKDADAPVQTTLDGHLLLHSVRKPSHLCSLNISEQNLTSVEPEELRDFVNVAYVDASDNFLSLGSFSCFTSLRELDLTFNRIKNMDFDVADFPHLEVLNLSFNLLSAEVLLLLGQFPRLKTLHLTGNQLKSLPPNFGPSHSDRPDMLSEEGAKPFEALEVLMLDENRLTSSVFYSLTNLKRLKHLNLEDNCITEIPCKEVMESSEPALREDEEEDIESKIDHRIQMMEMLQALREEGCRRPGVFLPELQCLNLANNEIASEEAVAAAALFPKLCELDIGCNPLTARSGRETFLLTYFLQDKLGIKMKRKKHEDFQPFESDSTSERPFQDNKRTTSDPRTIQPEGKSQENTKLFFITQSEDEAEQLQLASLSTQDESAEDGARPGRPICYDVIMDVEPLPNIGIQTAVRMLDQTLRNLNIYRDSKPRLDSIQTPYTEMKKRIKELPPLRPIMQPVQRVEELIKEIKDSRAAKVVSLGSVLHNRAANSKDYREALFLLRNMKKTHRMVHDRTMEQEARLQFELPH</sequence>
<dbReference type="SMART" id="SM00369">
    <property type="entry name" value="LRR_TYP"/>
    <property type="match status" value="5"/>
</dbReference>
<reference evidence="6" key="2">
    <citation type="submission" date="2025-09" db="UniProtKB">
        <authorList>
            <consortium name="Ensembl"/>
        </authorList>
    </citation>
    <scope>IDENTIFICATION</scope>
</reference>
<reference evidence="6" key="1">
    <citation type="submission" date="2025-08" db="UniProtKB">
        <authorList>
            <consortium name="Ensembl"/>
        </authorList>
    </citation>
    <scope>IDENTIFICATION</scope>
</reference>
<proteinExistence type="predicted"/>
<evidence type="ECO:0000313" key="7">
    <source>
        <dbReference type="Proteomes" id="UP000261500"/>
    </source>
</evidence>
<feature type="region of interest" description="Disordered" evidence="5">
    <location>
        <begin position="454"/>
        <end position="490"/>
    </location>
</feature>
<dbReference type="Gene3D" id="3.80.10.10">
    <property type="entry name" value="Ribonuclease Inhibitor"/>
    <property type="match status" value="2"/>
</dbReference>
<dbReference type="SUPFAM" id="SSF52058">
    <property type="entry name" value="L domain-like"/>
    <property type="match status" value="1"/>
</dbReference>
<dbReference type="PROSITE" id="PS51450">
    <property type="entry name" value="LRR"/>
    <property type="match status" value="1"/>
</dbReference>
<dbReference type="InterPro" id="IPR032675">
    <property type="entry name" value="LRR_dom_sf"/>
</dbReference>
<dbReference type="STRING" id="48699.ENSPLAP00000026578"/>
<keyword evidence="4" id="KW-0677">Repeat</keyword>